<dbReference type="RefSeq" id="WP_146682007.1">
    <property type="nucleotide sequence ID" value="NZ_CP019646.1"/>
</dbReference>
<accession>A0A1Q2MAF0</accession>
<evidence type="ECO:0000256" key="2">
    <source>
        <dbReference type="ARBA" id="ARBA00004691"/>
    </source>
</evidence>
<evidence type="ECO:0000256" key="9">
    <source>
        <dbReference type="ARBA" id="ARBA00061210"/>
    </source>
</evidence>
<evidence type="ECO:0000256" key="7">
    <source>
        <dbReference type="ARBA" id="ARBA00022785"/>
    </source>
</evidence>
<comment type="function">
    <text evidence="13">Transfers and isomerizes the ribose moiety from AdoMet to the 7-aminomethyl group of 7-deazaguanine (preQ1-tRNA) to give epoxyqueuosine (oQ-tRNA).</text>
</comment>
<dbReference type="OrthoDB" id="9805933at2"/>
<evidence type="ECO:0000256" key="12">
    <source>
        <dbReference type="ARBA" id="ARBA00076160"/>
    </source>
</evidence>
<comment type="subcellular location">
    <subcellularLocation>
        <location evidence="1 13">Cytoplasm</location>
    </subcellularLocation>
</comment>
<keyword evidence="6 13" id="KW-0949">S-adenosyl-L-methionine</keyword>
<dbReference type="NCBIfam" id="TIGR00113">
    <property type="entry name" value="queA"/>
    <property type="match status" value="1"/>
</dbReference>
<dbReference type="InterPro" id="IPR036100">
    <property type="entry name" value="QueA_sf"/>
</dbReference>
<sequence>MKVEELDFELPQELIAQMPAENRSESRLLVLNRKTGDISDRRFSGIAEYLFPGDCLVLNDTKVLPARFFARRTTGASLEGLYLDMSGGGLWHVMLKNSRKLKEGEVFDLLSSHGSVFCKILAERRLDDGTWHIRPQSDLPAEKLLEHIGYAPLPPYIKRSRGGEKPDYDRQRYQTVYARQSGAVAAPTAGLHFTDELLNRLDEKGISRAHVTLHVGAGTFKPVTADNLEDHEIHSERFEIDAQNADIINRTHQAGGRIVAVGTTSVRTLETVAQSGGIHAASGDTRLFIMPGFEYRAVDAMITNFHLPKSTLLALVGAFAGMDNIKNAYTHAVKERYHFFSYGDAMLIY</sequence>
<keyword evidence="4 13" id="KW-0963">Cytoplasm</keyword>
<dbReference type="KEGG" id="pbas:SMSP2_00023"/>
<keyword evidence="14" id="KW-0413">Isomerase</keyword>
<reference evidence="15" key="1">
    <citation type="submission" date="2017-02" db="EMBL/GenBank/DDBJ databases">
        <title>Comparative genomics and description of representatives of a novel lineage of planctomycetes thriving in anoxic sediments.</title>
        <authorList>
            <person name="Spring S."/>
            <person name="Bunk B."/>
            <person name="Sproer C."/>
        </authorList>
    </citation>
    <scope>NUCLEOTIDE SEQUENCE [LARGE SCALE GENOMIC DNA]</scope>
    <source>
        <strain evidence="15">SM-Chi-D1</strain>
    </source>
</reference>
<dbReference type="InterPro" id="IPR042119">
    <property type="entry name" value="QueA_dom2"/>
</dbReference>
<dbReference type="SUPFAM" id="SSF111337">
    <property type="entry name" value="QueA-like"/>
    <property type="match status" value="1"/>
</dbReference>
<evidence type="ECO:0000256" key="6">
    <source>
        <dbReference type="ARBA" id="ARBA00022691"/>
    </source>
</evidence>
<evidence type="ECO:0000313" key="15">
    <source>
        <dbReference type="Proteomes" id="UP000188181"/>
    </source>
</evidence>
<dbReference type="STRING" id="1851148.SMSP2_00023"/>
<organism evidence="14 15">
    <name type="scientific">Limihaloglobus sulfuriphilus</name>
    <dbReference type="NCBI Taxonomy" id="1851148"/>
    <lineage>
        <taxon>Bacteria</taxon>
        <taxon>Pseudomonadati</taxon>
        <taxon>Planctomycetota</taxon>
        <taxon>Phycisphaerae</taxon>
        <taxon>Sedimentisphaerales</taxon>
        <taxon>Sedimentisphaeraceae</taxon>
        <taxon>Limihaloglobus</taxon>
    </lineage>
</organism>
<dbReference type="Gene3D" id="2.40.10.240">
    <property type="entry name" value="QueA-like"/>
    <property type="match status" value="1"/>
</dbReference>
<keyword evidence="15" id="KW-1185">Reference proteome</keyword>
<comment type="similarity">
    <text evidence="9 13">Belongs to the QueA family.</text>
</comment>
<dbReference type="AlphaFoldDB" id="A0A1Q2MAF0"/>
<keyword evidence="7 13" id="KW-0671">Queuosine biosynthesis</keyword>
<dbReference type="Proteomes" id="UP000188181">
    <property type="component" value="Chromosome"/>
</dbReference>
<dbReference type="InterPro" id="IPR003699">
    <property type="entry name" value="QueA"/>
</dbReference>
<dbReference type="EMBL" id="CP019646">
    <property type="protein sequence ID" value="AQQ69693.1"/>
    <property type="molecule type" value="Genomic_DNA"/>
</dbReference>
<proteinExistence type="inferred from homology"/>
<dbReference type="EC" id="2.4.99.17" evidence="10 13"/>
<evidence type="ECO:0000256" key="5">
    <source>
        <dbReference type="ARBA" id="ARBA00022679"/>
    </source>
</evidence>
<dbReference type="FunFam" id="3.40.1780.10:FF:000001">
    <property type="entry name" value="S-adenosylmethionine:tRNA ribosyltransferase-isomerase"/>
    <property type="match status" value="1"/>
</dbReference>
<dbReference type="InterPro" id="IPR042118">
    <property type="entry name" value="QueA_dom1"/>
</dbReference>
<dbReference type="GO" id="GO:0005737">
    <property type="term" value="C:cytoplasm"/>
    <property type="evidence" value="ECO:0007669"/>
    <property type="project" value="UniProtKB-SubCell"/>
</dbReference>
<keyword evidence="5 13" id="KW-0808">Transferase</keyword>
<evidence type="ECO:0000256" key="11">
    <source>
        <dbReference type="ARBA" id="ARBA00069325"/>
    </source>
</evidence>
<evidence type="ECO:0000313" key="14">
    <source>
        <dbReference type="EMBL" id="AQQ69693.1"/>
    </source>
</evidence>
<dbReference type="PANTHER" id="PTHR30307">
    <property type="entry name" value="S-ADENOSYLMETHIONINE:TRNA RIBOSYLTRANSFERASE-ISOMERASE"/>
    <property type="match status" value="1"/>
</dbReference>
<comment type="subunit">
    <text evidence="3 13">Monomer.</text>
</comment>
<name>A0A1Q2MAF0_9BACT</name>
<dbReference type="PANTHER" id="PTHR30307:SF0">
    <property type="entry name" value="S-ADENOSYLMETHIONINE:TRNA RIBOSYLTRANSFERASE-ISOMERASE"/>
    <property type="match status" value="1"/>
</dbReference>
<dbReference type="GO" id="GO:0008616">
    <property type="term" value="P:tRNA queuosine(34) biosynthetic process"/>
    <property type="evidence" value="ECO:0007669"/>
    <property type="project" value="UniProtKB-UniRule"/>
</dbReference>
<comment type="pathway">
    <text evidence="2 13">tRNA modification; tRNA-queuosine biosynthesis.</text>
</comment>
<evidence type="ECO:0000256" key="3">
    <source>
        <dbReference type="ARBA" id="ARBA00011245"/>
    </source>
</evidence>
<keyword evidence="14" id="KW-0328">Glycosyltransferase</keyword>
<evidence type="ECO:0000256" key="8">
    <source>
        <dbReference type="ARBA" id="ARBA00052751"/>
    </source>
</evidence>
<dbReference type="Gene3D" id="3.40.1780.10">
    <property type="entry name" value="QueA-like"/>
    <property type="match status" value="1"/>
</dbReference>
<evidence type="ECO:0000256" key="10">
    <source>
        <dbReference type="ARBA" id="ARBA00066503"/>
    </source>
</evidence>
<dbReference type="NCBIfam" id="NF001140">
    <property type="entry name" value="PRK00147.1"/>
    <property type="match status" value="1"/>
</dbReference>
<evidence type="ECO:0000256" key="13">
    <source>
        <dbReference type="HAMAP-Rule" id="MF_00113"/>
    </source>
</evidence>
<protein>
    <recommendedName>
        <fullName evidence="11 13">S-adenosylmethionine:tRNA ribosyltransferase-isomerase</fullName>
        <ecNumber evidence="10 13">2.4.99.17</ecNumber>
    </recommendedName>
    <alternativeName>
        <fullName evidence="12 13">Queuosine biosynthesis protein QueA</fullName>
    </alternativeName>
</protein>
<evidence type="ECO:0000256" key="4">
    <source>
        <dbReference type="ARBA" id="ARBA00022490"/>
    </source>
</evidence>
<comment type="catalytic activity">
    <reaction evidence="8 13">
        <text>7-aminomethyl-7-carbaguanosine(34) in tRNA + S-adenosyl-L-methionine = epoxyqueuosine(34) in tRNA + adenine + L-methionine + 2 H(+)</text>
        <dbReference type="Rhea" id="RHEA:32155"/>
        <dbReference type="Rhea" id="RHEA-COMP:10342"/>
        <dbReference type="Rhea" id="RHEA-COMP:18582"/>
        <dbReference type="ChEBI" id="CHEBI:15378"/>
        <dbReference type="ChEBI" id="CHEBI:16708"/>
        <dbReference type="ChEBI" id="CHEBI:57844"/>
        <dbReference type="ChEBI" id="CHEBI:59789"/>
        <dbReference type="ChEBI" id="CHEBI:82833"/>
        <dbReference type="ChEBI" id="CHEBI:194443"/>
        <dbReference type="EC" id="2.4.99.17"/>
    </reaction>
</comment>
<dbReference type="HAMAP" id="MF_00113">
    <property type="entry name" value="QueA"/>
    <property type="match status" value="1"/>
</dbReference>
<dbReference type="GO" id="GO:0051075">
    <property type="term" value="F:S-adenosylmethionine:tRNA ribosyltransferase-isomerase activity"/>
    <property type="evidence" value="ECO:0007669"/>
    <property type="project" value="UniProtKB-EC"/>
</dbReference>
<dbReference type="Pfam" id="PF02547">
    <property type="entry name" value="Queuosine_synth"/>
    <property type="match status" value="1"/>
</dbReference>
<gene>
    <name evidence="13 14" type="primary">queA</name>
    <name evidence="14" type="ORF">SMSP2_00023</name>
</gene>
<dbReference type="UniPathway" id="UPA00392"/>
<evidence type="ECO:0000256" key="1">
    <source>
        <dbReference type="ARBA" id="ARBA00004496"/>
    </source>
</evidence>